<keyword evidence="6 7" id="KW-0472">Membrane</keyword>
<keyword evidence="3" id="KW-1003">Cell membrane</keyword>
<dbReference type="PANTHER" id="PTHR43386:SF1">
    <property type="entry name" value="D,D-DIPEPTIDE TRANSPORT SYSTEM PERMEASE PROTEIN DDPC-RELATED"/>
    <property type="match status" value="1"/>
</dbReference>
<evidence type="ECO:0000256" key="1">
    <source>
        <dbReference type="ARBA" id="ARBA00004651"/>
    </source>
</evidence>
<evidence type="ECO:0000256" key="7">
    <source>
        <dbReference type="RuleBase" id="RU363032"/>
    </source>
</evidence>
<comment type="subcellular location">
    <subcellularLocation>
        <location evidence="1 7">Cell membrane</location>
        <topology evidence="1 7">Multi-pass membrane protein</topology>
    </subcellularLocation>
</comment>
<dbReference type="InterPro" id="IPR025966">
    <property type="entry name" value="OppC_N"/>
</dbReference>
<evidence type="ECO:0000256" key="2">
    <source>
        <dbReference type="ARBA" id="ARBA00022448"/>
    </source>
</evidence>
<sequence>MNKGTLKLRAVLRNPMVVIGFILFFSMVLVAIFADQIAPHSYETYDLADKLMAPCAEFPLGTDQYGRCIFSRIVYGSRIGLGVGLVAVAIETVIGVALGILAGYFGKVLDKIIMFVTDMVWSIPPIVLAMAIVLVLGSSAMNVAIAVALVTWAQFTKIVRAKVQSIRELPYIDAARVYGESDLQIILRYILPNLLSTIIILASLALPSAILSTTSMGFLGLGAQQPQPDWGMILSDGIQYIQRAPWISIYPGVAIVWTVLGFNLTGEGFKSLLDPRLKV</sequence>
<dbReference type="InterPro" id="IPR000515">
    <property type="entry name" value="MetI-like"/>
</dbReference>
<organism evidence="9 10">
    <name type="scientific">Flavonifractor hominis</name>
    <dbReference type="NCBI Taxonomy" id="3133178"/>
    <lineage>
        <taxon>Bacteria</taxon>
        <taxon>Bacillati</taxon>
        <taxon>Bacillota</taxon>
        <taxon>Clostridia</taxon>
        <taxon>Eubacteriales</taxon>
        <taxon>Oscillospiraceae</taxon>
        <taxon>Flavonifractor</taxon>
    </lineage>
</organism>
<dbReference type="Pfam" id="PF00528">
    <property type="entry name" value="BPD_transp_1"/>
    <property type="match status" value="1"/>
</dbReference>
<name>A0ABV1ETR0_9FIRM</name>
<gene>
    <name evidence="9" type="ORF">WMO45_13055</name>
</gene>
<proteinExistence type="inferred from homology"/>
<dbReference type="SUPFAM" id="SSF161098">
    <property type="entry name" value="MetI-like"/>
    <property type="match status" value="1"/>
</dbReference>
<evidence type="ECO:0000313" key="9">
    <source>
        <dbReference type="EMBL" id="MEQ2457449.1"/>
    </source>
</evidence>
<feature type="transmembrane region" description="Helical" evidence="7">
    <location>
        <begin position="198"/>
        <end position="223"/>
    </location>
</feature>
<dbReference type="CDD" id="cd06261">
    <property type="entry name" value="TM_PBP2"/>
    <property type="match status" value="1"/>
</dbReference>
<dbReference type="EMBL" id="JBBMFT010000014">
    <property type="protein sequence ID" value="MEQ2457449.1"/>
    <property type="molecule type" value="Genomic_DNA"/>
</dbReference>
<feature type="transmembrane region" description="Helical" evidence="7">
    <location>
        <begin position="79"/>
        <end position="105"/>
    </location>
</feature>
<keyword evidence="2 7" id="KW-0813">Transport</keyword>
<feature type="transmembrane region" description="Helical" evidence="7">
    <location>
        <begin position="126"/>
        <end position="153"/>
    </location>
</feature>
<evidence type="ECO:0000256" key="6">
    <source>
        <dbReference type="ARBA" id="ARBA00023136"/>
    </source>
</evidence>
<evidence type="ECO:0000313" key="10">
    <source>
        <dbReference type="Proteomes" id="UP001440599"/>
    </source>
</evidence>
<dbReference type="Proteomes" id="UP001440599">
    <property type="component" value="Unassembled WGS sequence"/>
</dbReference>
<protein>
    <submittedName>
        <fullName evidence="9">ABC transporter permease</fullName>
    </submittedName>
</protein>
<keyword evidence="5 7" id="KW-1133">Transmembrane helix</keyword>
<accession>A0ABV1ETR0</accession>
<keyword evidence="10" id="KW-1185">Reference proteome</keyword>
<keyword evidence="4 7" id="KW-0812">Transmembrane</keyword>
<evidence type="ECO:0000256" key="4">
    <source>
        <dbReference type="ARBA" id="ARBA00022692"/>
    </source>
</evidence>
<dbReference type="InterPro" id="IPR035906">
    <property type="entry name" value="MetI-like_sf"/>
</dbReference>
<dbReference type="InterPro" id="IPR050366">
    <property type="entry name" value="BP-dependent_transpt_permease"/>
</dbReference>
<comment type="caution">
    <text evidence="9">The sequence shown here is derived from an EMBL/GenBank/DDBJ whole genome shotgun (WGS) entry which is preliminary data.</text>
</comment>
<dbReference type="RefSeq" id="WP_349141309.1">
    <property type="nucleotide sequence ID" value="NZ_JBBMFT010000014.1"/>
</dbReference>
<feature type="transmembrane region" description="Helical" evidence="7">
    <location>
        <begin position="244"/>
        <end position="264"/>
    </location>
</feature>
<reference evidence="9 10" key="1">
    <citation type="submission" date="2024-03" db="EMBL/GenBank/DDBJ databases">
        <title>Human intestinal bacterial collection.</title>
        <authorList>
            <person name="Pauvert C."/>
            <person name="Hitch T.C.A."/>
            <person name="Clavel T."/>
        </authorList>
    </citation>
    <scope>NUCLEOTIDE SEQUENCE [LARGE SCALE GENOMIC DNA]</scope>
    <source>
        <strain evidence="9 10">CLA-AP-H34</strain>
    </source>
</reference>
<evidence type="ECO:0000256" key="5">
    <source>
        <dbReference type="ARBA" id="ARBA00022989"/>
    </source>
</evidence>
<evidence type="ECO:0000256" key="3">
    <source>
        <dbReference type="ARBA" id="ARBA00022475"/>
    </source>
</evidence>
<dbReference type="Pfam" id="PF12911">
    <property type="entry name" value="OppC_N"/>
    <property type="match status" value="1"/>
</dbReference>
<dbReference type="PROSITE" id="PS50928">
    <property type="entry name" value="ABC_TM1"/>
    <property type="match status" value="1"/>
</dbReference>
<comment type="similarity">
    <text evidence="7">Belongs to the binding-protein-dependent transport system permease family.</text>
</comment>
<dbReference type="Gene3D" id="1.10.3720.10">
    <property type="entry name" value="MetI-like"/>
    <property type="match status" value="1"/>
</dbReference>
<evidence type="ECO:0000259" key="8">
    <source>
        <dbReference type="PROSITE" id="PS50928"/>
    </source>
</evidence>
<feature type="domain" description="ABC transmembrane type-1" evidence="8">
    <location>
        <begin position="77"/>
        <end position="266"/>
    </location>
</feature>
<feature type="transmembrane region" description="Helical" evidence="7">
    <location>
        <begin position="12"/>
        <end position="34"/>
    </location>
</feature>
<dbReference type="PANTHER" id="PTHR43386">
    <property type="entry name" value="OLIGOPEPTIDE TRANSPORT SYSTEM PERMEASE PROTEIN APPC"/>
    <property type="match status" value="1"/>
</dbReference>